<reference evidence="3 4" key="1">
    <citation type="journal article" date="2007" name="Proc. Natl. Acad. Sci. U.S.A.">
        <title>The genome of Syntrophus aciditrophicus: life at the thermodynamic limit of microbial growth.</title>
        <authorList>
            <person name="McInerney M.J."/>
            <person name="Rohlin L."/>
            <person name="Mouttaki H."/>
            <person name="Kim U."/>
            <person name="Krupp R.S."/>
            <person name="Rios-Hernandez L."/>
            <person name="Sieber J."/>
            <person name="Struchtemeyer C.G."/>
            <person name="Bhattacharyya A."/>
            <person name="Campbell J.W."/>
            <person name="Gunsalus R.P."/>
        </authorList>
    </citation>
    <scope>NUCLEOTIDE SEQUENCE [LARGE SCALE GENOMIC DNA]</scope>
    <source>
        <strain evidence="3 4">SB</strain>
    </source>
</reference>
<evidence type="ECO:0000259" key="2">
    <source>
        <dbReference type="PROSITE" id="PS51278"/>
    </source>
</evidence>
<name>Q2LUF6_SYNAS</name>
<evidence type="ECO:0000313" key="4">
    <source>
        <dbReference type="Proteomes" id="UP000001933"/>
    </source>
</evidence>
<proteinExistence type="predicted"/>
<dbReference type="InterPro" id="IPR029055">
    <property type="entry name" value="Ntn_hydrolases_N"/>
</dbReference>
<dbReference type="EMBL" id="CP000252">
    <property type="protein sequence ID" value="ABC77720.1"/>
    <property type="molecule type" value="Genomic_DNA"/>
</dbReference>
<dbReference type="HOGENOM" id="CLU_1199307_0_0_7"/>
<dbReference type="PANTHER" id="PTHR42824">
    <property type="entry name" value="GLUTAMINE AMIDOTRANSFERASE"/>
    <property type="match status" value="1"/>
</dbReference>
<dbReference type="Proteomes" id="UP000001933">
    <property type="component" value="Chromosome"/>
</dbReference>
<dbReference type="AlphaFoldDB" id="Q2LUF6"/>
<dbReference type="RefSeq" id="WP_011417742.1">
    <property type="nucleotide sequence ID" value="NC_007759.1"/>
</dbReference>
<sequence length="231" mass="26429">MCRLLGITNFEFSKHQQIVLNFCELARSGMVMKGDPPGHADGWGVAFYQNGELEVYKSGGNLLEETDQALELLSKTRECPVVILHLRKSAWKNTTSFRHAHPFRYGNVAFAHNGTVYDYKELIPDITPSVLRKDALDTEVFFHHFMRNPSPELGKAFLHTVSLIKSLCRYSALNCLFSDGLKLFAYRDYSREPAYYSLFKAFSGNSCFISSQTLDKITCWELMKKEEFLVV</sequence>
<dbReference type="CDD" id="cd01908">
    <property type="entry name" value="YafJ"/>
    <property type="match status" value="1"/>
</dbReference>
<dbReference type="InterPro" id="IPR026869">
    <property type="entry name" value="EgtC-like"/>
</dbReference>
<dbReference type="eggNOG" id="COG0121">
    <property type="taxonomic scope" value="Bacteria"/>
</dbReference>
<dbReference type="OrthoDB" id="321954at2"/>
<feature type="domain" description="Glutamine amidotransferase type-2" evidence="2">
    <location>
        <begin position="2"/>
        <end position="231"/>
    </location>
</feature>
<accession>Q2LUF6</accession>
<evidence type="ECO:0000313" key="3">
    <source>
        <dbReference type="EMBL" id="ABC77720.1"/>
    </source>
</evidence>
<dbReference type="STRING" id="56780.SYN_01087"/>
<dbReference type="Pfam" id="PF13230">
    <property type="entry name" value="GATase_4"/>
    <property type="match status" value="1"/>
</dbReference>
<gene>
    <name evidence="3" type="ORF">SYN_01087</name>
</gene>
<dbReference type="Gene3D" id="3.60.20.10">
    <property type="entry name" value="Glutamine Phosphoribosylpyrophosphate, subunit 1, domain 1"/>
    <property type="match status" value="1"/>
</dbReference>
<dbReference type="SUPFAM" id="SSF56235">
    <property type="entry name" value="N-terminal nucleophile aminohydrolases (Ntn hydrolases)"/>
    <property type="match status" value="1"/>
</dbReference>
<protein>
    <submittedName>
        <fullName evidence="3">Glutamine amidotransferases class-II</fullName>
    </submittedName>
</protein>
<keyword evidence="4" id="KW-1185">Reference proteome</keyword>
<dbReference type="FunCoup" id="Q2LUF6">
    <property type="interactions" value="22"/>
</dbReference>
<dbReference type="KEGG" id="sat:SYN_01087"/>
<dbReference type="InterPro" id="IPR017932">
    <property type="entry name" value="GATase_2_dom"/>
</dbReference>
<evidence type="ECO:0000256" key="1">
    <source>
        <dbReference type="ARBA" id="ARBA00022962"/>
    </source>
</evidence>
<keyword evidence="1 3" id="KW-0315">Glutamine amidotransferase</keyword>
<organism evidence="3 4">
    <name type="scientific">Syntrophus aciditrophicus (strain SB)</name>
    <dbReference type="NCBI Taxonomy" id="56780"/>
    <lineage>
        <taxon>Bacteria</taxon>
        <taxon>Pseudomonadati</taxon>
        <taxon>Thermodesulfobacteriota</taxon>
        <taxon>Syntrophia</taxon>
        <taxon>Syntrophales</taxon>
        <taxon>Syntrophaceae</taxon>
        <taxon>Syntrophus</taxon>
    </lineage>
</organism>
<dbReference type="InParanoid" id="Q2LUF6"/>
<dbReference type="PROSITE" id="PS51278">
    <property type="entry name" value="GATASE_TYPE_2"/>
    <property type="match status" value="1"/>
</dbReference>
<dbReference type="PANTHER" id="PTHR42824:SF1">
    <property type="entry name" value="GLUTAMINE AMIDOTRANSFERASE YAFJ-RELATED"/>
    <property type="match status" value="1"/>
</dbReference>